<dbReference type="InterPro" id="IPR027417">
    <property type="entry name" value="P-loop_NTPase"/>
</dbReference>
<keyword evidence="4" id="KW-0997">Cell inner membrane</keyword>
<gene>
    <name evidence="10" type="primary">tauB</name>
    <name evidence="10" type="ORF">B0T45_14700</name>
</gene>
<keyword evidence="6 10" id="KW-0067">ATP-binding</keyword>
<keyword evidence="3" id="KW-1003">Cell membrane</keyword>
<protein>
    <submittedName>
        <fullName evidence="10">Taurine transporter ATP-binding subunit</fullName>
    </submittedName>
</protein>
<keyword evidence="7" id="KW-1278">Translocase</keyword>
<evidence type="ECO:0000256" key="5">
    <source>
        <dbReference type="ARBA" id="ARBA00022741"/>
    </source>
</evidence>
<evidence type="ECO:0000256" key="4">
    <source>
        <dbReference type="ARBA" id="ARBA00022519"/>
    </source>
</evidence>
<comment type="similarity">
    <text evidence="1">Belongs to the ABC transporter superfamily.</text>
</comment>
<sequence>MASLIVENAGVSYAGPSGPVQALDRVSLELHSGEIVVALGPSGCGKSTLLGLMAGFQTPSQGRVLANGRPVRGPGADRGVVFQDDALMPWLNAEDNVAFGLRLRGVPREQRRLEARRMLGWVGLEAFAGHALSQMSGGMRQRLGLARALAADPDFLLLDEPLGALDALTREKMQSLILSLWQRSGKGIFLITHSIEEALFLGTELLVLTPRPGRIALRQKLGFAHRYAAGESARSIKADPAFIAMREHLLDWIFRAEEADHAAA</sequence>
<dbReference type="PANTHER" id="PTHR42788:SF18">
    <property type="entry name" value="TAURINE IMPORT ATP-BINDING PROTEIN TAUB"/>
    <property type="match status" value="1"/>
</dbReference>
<dbReference type="GO" id="GO:0016887">
    <property type="term" value="F:ATP hydrolysis activity"/>
    <property type="evidence" value="ECO:0007669"/>
    <property type="project" value="InterPro"/>
</dbReference>
<organism evidence="10 11">
    <name type="scientific">Chromobacterium haemolyticum</name>
    <dbReference type="NCBI Taxonomy" id="394935"/>
    <lineage>
        <taxon>Bacteria</taxon>
        <taxon>Pseudomonadati</taxon>
        <taxon>Pseudomonadota</taxon>
        <taxon>Betaproteobacteria</taxon>
        <taxon>Neisseriales</taxon>
        <taxon>Chromobacteriaceae</taxon>
        <taxon>Chromobacterium</taxon>
    </lineage>
</organism>
<dbReference type="CDD" id="cd03293">
    <property type="entry name" value="ABC_NrtD_SsuB_transporters"/>
    <property type="match status" value="1"/>
</dbReference>
<dbReference type="InterPro" id="IPR017871">
    <property type="entry name" value="ABC_transporter-like_CS"/>
</dbReference>
<evidence type="ECO:0000313" key="11">
    <source>
        <dbReference type="Proteomes" id="UP000192721"/>
    </source>
</evidence>
<keyword evidence="5" id="KW-0547">Nucleotide-binding</keyword>
<dbReference type="PROSITE" id="PS00211">
    <property type="entry name" value="ABC_TRANSPORTER_1"/>
    <property type="match status" value="1"/>
</dbReference>
<evidence type="ECO:0000256" key="1">
    <source>
        <dbReference type="ARBA" id="ARBA00005417"/>
    </source>
</evidence>
<name>A0A1W0CRJ8_9NEIS</name>
<evidence type="ECO:0000256" key="2">
    <source>
        <dbReference type="ARBA" id="ARBA00022448"/>
    </source>
</evidence>
<evidence type="ECO:0000313" key="10">
    <source>
        <dbReference type="EMBL" id="OQS37366.1"/>
    </source>
</evidence>
<dbReference type="EMBL" id="MUKV01000019">
    <property type="protein sequence ID" value="OQS37366.1"/>
    <property type="molecule type" value="Genomic_DNA"/>
</dbReference>
<evidence type="ECO:0000256" key="8">
    <source>
        <dbReference type="ARBA" id="ARBA00023136"/>
    </source>
</evidence>
<evidence type="ECO:0000256" key="7">
    <source>
        <dbReference type="ARBA" id="ARBA00022967"/>
    </source>
</evidence>
<accession>A0A1W0CRJ8</accession>
<evidence type="ECO:0000256" key="6">
    <source>
        <dbReference type="ARBA" id="ARBA00022840"/>
    </source>
</evidence>
<reference evidence="10 11" key="1">
    <citation type="submission" date="2017-02" db="EMBL/GenBank/DDBJ databases">
        <title>Chromobacterium haemolyticum H5244.</title>
        <authorList>
            <person name="Gulvik C.A."/>
        </authorList>
    </citation>
    <scope>NUCLEOTIDE SEQUENCE [LARGE SCALE GENOMIC DNA]</scope>
    <source>
        <strain evidence="10 11">H5244</strain>
    </source>
</reference>
<dbReference type="SUPFAM" id="SSF52540">
    <property type="entry name" value="P-loop containing nucleoside triphosphate hydrolases"/>
    <property type="match status" value="1"/>
</dbReference>
<dbReference type="Pfam" id="PF00005">
    <property type="entry name" value="ABC_tran"/>
    <property type="match status" value="1"/>
</dbReference>
<feature type="domain" description="ABC transporter" evidence="9">
    <location>
        <begin position="6"/>
        <end position="235"/>
    </location>
</feature>
<dbReference type="Gene3D" id="3.40.50.300">
    <property type="entry name" value="P-loop containing nucleotide triphosphate hydrolases"/>
    <property type="match status" value="1"/>
</dbReference>
<evidence type="ECO:0000256" key="3">
    <source>
        <dbReference type="ARBA" id="ARBA00022475"/>
    </source>
</evidence>
<proteinExistence type="inferred from homology"/>
<evidence type="ECO:0000259" key="9">
    <source>
        <dbReference type="PROSITE" id="PS50893"/>
    </source>
</evidence>
<dbReference type="InterPro" id="IPR003593">
    <property type="entry name" value="AAA+_ATPase"/>
</dbReference>
<keyword evidence="8" id="KW-0472">Membrane</keyword>
<dbReference type="AlphaFoldDB" id="A0A1W0CRJ8"/>
<comment type="caution">
    <text evidence="10">The sequence shown here is derived from an EMBL/GenBank/DDBJ whole genome shotgun (WGS) entry which is preliminary data.</text>
</comment>
<dbReference type="GO" id="GO:0005524">
    <property type="term" value="F:ATP binding"/>
    <property type="evidence" value="ECO:0007669"/>
    <property type="project" value="UniProtKB-KW"/>
</dbReference>
<dbReference type="PROSITE" id="PS50893">
    <property type="entry name" value="ABC_TRANSPORTER_2"/>
    <property type="match status" value="1"/>
</dbReference>
<keyword evidence="2" id="KW-0813">Transport</keyword>
<dbReference type="SMART" id="SM00382">
    <property type="entry name" value="AAA"/>
    <property type="match status" value="1"/>
</dbReference>
<dbReference type="InterPro" id="IPR050166">
    <property type="entry name" value="ABC_transporter_ATP-bind"/>
</dbReference>
<dbReference type="RefSeq" id="WP_081556007.1">
    <property type="nucleotide sequence ID" value="NZ_LXRL01000043.1"/>
</dbReference>
<dbReference type="Proteomes" id="UP000192721">
    <property type="component" value="Unassembled WGS sequence"/>
</dbReference>
<dbReference type="InterPro" id="IPR003439">
    <property type="entry name" value="ABC_transporter-like_ATP-bd"/>
</dbReference>
<dbReference type="PANTHER" id="PTHR42788">
    <property type="entry name" value="TAURINE IMPORT ATP-BINDING PROTEIN-RELATED"/>
    <property type="match status" value="1"/>
</dbReference>